<proteinExistence type="predicted"/>
<keyword evidence="2" id="KW-1185">Reference proteome</keyword>
<gene>
    <name evidence="1" type="ORF">FAVT5_0882</name>
</gene>
<evidence type="ECO:0000313" key="2">
    <source>
        <dbReference type="Proteomes" id="UP000501793"/>
    </source>
</evidence>
<organism evidence="1 2">
    <name type="scientific">Kyrpidia spormannii</name>
    <dbReference type="NCBI Taxonomy" id="2055160"/>
    <lineage>
        <taxon>Bacteria</taxon>
        <taxon>Bacillati</taxon>
        <taxon>Bacillota</taxon>
        <taxon>Bacilli</taxon>
        <taxon>Bacillales</taxon>
        <taxon>Alicyclobacillaceae</taxon>
        <taxon>Kyrpidia</taxon>
    </lineage>
</organism>
<evidence type="ECO:0000313" key="1">
    <source>
        <dbReference type="EMBL" id="CAB3390462.1"/>
    </source>
</evidence>
<sequence>MPGVCERTSSLHRKSAESLGGGTMTEPLFILSQEDWSLHRKGYDDQRRHREKVREAIRRHLSDLIAEESIVLSDGKQVIKLPIRTLDEYRFRFNENKGKQVGAGKGNSRVGDVLGKAGDPVQAGGWAKGPGTPRAWTITRPRWNWNRSRRWCLRIGDCQICRKKKRCKVLQMVWPGRMSAPRASPATWISAEPC</sequence>
<dbReference type="EMBL" id="LR792684">
    <property type="protein sequence ID" value="CAB3390462.1"/>
    <property type="molecule type" value="Genomic_DNA"/>
</dbReference>
<reference evidence="1" key="1">
    <citation type="submission" date="2020-04" db="EMBL/GenBank/DDBJ databases">
        <authorList>
            <person name="Hogendoorn C."/>
        </authorList>
    </citation>
    <scope>NUCLEOTIDE SEQUENCE</scope>
    <source>
        <strain evidence="1">FAVT5</strain>
    </source>
</reference>
<accession>A0ACA8Z6L4</accession>
<protein>
    <submittedName>
        <fullName evidence="1">Uncharacterized protein</fullName>
    </submittedName>
</protein>
<dbReference type="Proteomes" id="UP000501793">
    <property type="component" value="Chromosome"/>
</dbReference>
<name>A0ACA8Z6L4_9BACL</name>